<evidence type="ECO:0000256" key="6">
    <source>
        <dbReference type="ARBA" id="ARBA00032298"/>
    </source>
</evidence>
<accession>A0A6F9DWB2</accession>
<evidence type="ECO:0000256" key="1">
    <source>
        <dbReference type="ARBA" id="ARBA00000885"/>
    </source>
</evidence>
<dbReference type="EC" id="2.3.2.26" evidence="2"/>
<organism evidence="9">
    <name type="scientific">Phallusia mammillata</name>
    <dbReference type="NCBI Taxonomy" id="59560"/>
    <lineage>
        <taxon>Eukaryota</taxon>
        <taxon>Metazoa</taxon>
        <taxon>Chordata</taxon>
        <taxon>Tunicata</taxon>
        <taxon>Ascidiacea</taxon>
        <taxon>Phlebobranchia</taxon>
        <taxon>Ascidiidae</taxon>
        <taxon>Phallusia</taxon>
    </lineage>
</organism>
<dbReference type="GO" id="GO:0061630">
    <property type="term" value="F:ubiquitin protein ligase activity"/>
    <property type="evidence" value="ECO:0007669"/>
    <property type="project" value="UniProtKB-EC"/>
</dbReference>
<evidence type="ECO:0000256" key="7">
    <source>
        <dbReference type="ARBA" id="ARBA00053831"/>
    </source>
</evidence>
<dbReference type="AlphaFoldDB" id="A0A6F9DWB2"/>
<evidence type="ECO:0000256" key="2">
    <source>
        <dbReference type="ARBA" id="ARBA00012485"/>
    </source>
</evidence>
<evidence type="ECO:0000256" key="4">
    <source>
        <dbReference type="ARBA" id="ARBA00029737"/>
    </source>
</evidence>
<sequence>MNDDCSYFMEVYDRIRSLDVVLRGDDDPKQLTIQPNEVIVKRADDSEDKYPLVVECEPTSCTSVQCHPNEGVGVRLQMRESNAMPQTGLLSTSIKRVGSELSRMEKGVCQCGCKTCGLALFVNNVKFNRVLPLPSQSWRELFNHWSCCSHKTDKESDSSKNIMNMVRHNVLRPREGDCLLSDFHIYVHAKSVNRRNVLLRDYTEDVNKEDLECAKEQRVRCARCRADIGEILLSEDYSIDAFKLSKHNIEILSLRKQMSETIIRPIFFSEFFLERLLAQQLVTSVQTHSSHLIIIQDYQDNPYLLIRVFNTKTRLYVNNGTTSTEYAEPAAVSSREIPPKVSKSETAAKLAKKAGEISRKNRQSHQCEIGDHDTTQSINKTSMTISDADKIRKDGPPHIVGNKVAEVIEKLFSFSTNLISIGRTSNDIRAADPTGCERIVKVMYASHQQKIKEVSKAWIEDDRTLSLHYPRQVCIQMLLVLVSSTLTMPVAHRVIDDFMVGFLRID</sequence>
<evidence type="ECO:0000256" key="3">
    <source>
        <dbReference type="ARBA" id="ARBA00013646"/>
    </source>
</evidence>
<gene>
    <name evidence="9" type="primary">Ube3d</name>
</gene>
<dbReference type="GO" id="GO:0051865">
    <property type="term" value="P:protein autoubiquitination"/>
    <property type="evidence" value="ECO:0007669"/>
    <property type="project" value="TreeGrafter"/>
</dbReference>
<dbReference type="PANTHER" id="PTHR31531:SF2">
    <property type="entry name" value="E3 UBIQUITIN-PROTEIN LIGASE E3D"/>
    <property type="match status" value="1"/>
</dbReference>
<dbReference type="GO" id="GO:0000151">
    <property type="term" value="C:ubiquitin ligase complex"/>
    <property type="evidence" value="ECO:0007669"/>
    <property type="project" value="TreeGrafter"/>
</dbReference>
<dbReference type="GO" id="GO:0031624">
    <property type="term" value="F:ubiquitin conjugating enzyme binding"/>
    <property type="evidence" value="ECO:0007669"/>
    <property type="project" value="TreeGrafter"/>
</dbReference>
<dbReference type="EMBL" id="LR791599">
    <property type="protein sequence ID" value="CAB3267461.1"/>
    <property type="molecule type" value="mRNA"/>
</dbReference>
<dbReference type="GO" id="GO:0005634">
    <property type="term" value="C:nucleus"/>
    <property type="evidence" value="ECO:0007669"/>
    <property type="project" value="TreeGrafter"/>
</dbReference>
<evidence type="ECO:0000313" key="9">
    <source>
        <dbReference type="EMBL" id="CAB3267461.1"/>
    </source>
</evidence>
<comment type="catalytic activity">
    <reaction evidence="1">
        <text>S-ubiquitinyl-[E2 ubiquitin-conjugating enzyme]-L-cysteine + [acceptor protein]-L-lysine = [E2 ubiquitin-conjugating enzyme]-L-cysteine + N(6)-ubiquitinyl-[acceptor protein]-L-lysine.</text>
        <dbReference type="EC" id="2.3.2.26"/>
    </reaction>
</comment>
<reference evidence="9" key="1">
    <citation type="submission" date="2020-04" db="EMBL/GenBank/DDBJ databases">
        <authorList>
            <person name="Neveu A P."/>
        </authorList>
    </citation>
    <scope>NUCLEOTIDE SEQUENCE</scope>
    <source>
        <tissue evidence="9">Whole embryo</tissue>
    </source>
</reference>
<dbReference type="GO" id="GO:0030332">
    <property type="term" value="F:cyclin binding"/>
    <property type="evidence" value="ECO:0007669"/>
    <property type="project" value="TreeGrafter"/>
</dbReference>
<dbReference type="InterPro" id="IPR019193">
    <property type="entry name" value="UBQ-conj_enz_E2-bd_prot"/>
</dbReference>
<dbReference type="GO" id="GO:0043161">
    <property type="term" value="P:proteasome-mediated ubiquitin-dependent protein catabolic process"/>
    <property type="evidence" value="ECO:0007669"/>
    <property type="project" value="TreeGrafter"/>
</dbReference>
<evidence type="ECO:0000256" key="8">
    <source>
        <dbReference type="ARBA" id="ARBA00064185"/>
    </source>
</evidence>
<name>A0A6F9DWB2_9ASCI</name>
<dbReference type="Pfam" id="PF09814">
    <property type="entry name" value="HECT_2"/>
    <property type="match status" value="1"/>
</dbReference>
<protein>
    <recommendedName>
        <fullName evidence="3">E3 ubiquitin-protein ligase E3D</fullName>
        <ecNumber evidence="2">2.3.2.26</ecNumber>
    </recommendedName>
    <alternativeName>
        <fullName evidence="6">HECT-type E3 ubiquitin transferase E3D</fullName>
    </alternativeName>
    <alternativeName>
        <fullName evidence="5">UbcH10-binding protein with a HECT-like domain</fullName>
    </alternativeName>
    <alternativeName>
        <fullName evidence="4">Ubiquitin-conjugating enzyme E2C-binding protein</fullName>
    </alternativeName>
</protein>
<dbReference type="GO" id="GO:0006513">
    <property type="term" value="P:protein monoubiquitination"/>
    <property type="evidence" value="ECO:0007669"/>
    <property type="project" value="TreeGrafter"/>
</dbReference>
<comment type="subunit">
    <text evidence="8">Interacts with UBE2C/UbcH10 (E2 ubiquitin-conjugating enzyme). In vitro, interacts with cyclin-B.</text>
</comment>
<dbReference type="GO" id="GO:0000209">
    <property type="term" value="P:protein polyubiquitination"/>
    <property type="evidence" value="ECO:0007669"/>
    <property type="project" value="TreeGrafter"/>
</dbReference>
<dbReference type="GO" id="GO:0005829">
    <property type="term" value="C:cytosol"/>
    <property type="evidence" value="ECO:0007669"/>
    <property type="project" value="TreeGrafter"/>
</dbReference>
<proteinExistence type="evidence at transcript level"/>
<dbReference type="PANTHER" id="PTHR31531">
    <property type="entry name" value="E3 UBIQUITIN-PROTEIN LIGASE E3D FAMILY MEMBER"/>
    <property type="match status" value="1"/>
</dbReference>
<comment type="function">
    <text evidence="7">E3 ubiquitin-protein ligase which accepts ubiquitin from specific E2 ubiquitin-conjugating enzymes, and transfers it to substrates, generally promoting their degradation by the proteasome. Independently of its E3 ubiquitin-protein ligase activity, acts as an inhibitor of CPSF3 endonuclease activity by blocking CPSF3 active site.</text>
</comment>
<evidence type="ECO:0000256" key="5">
    <source>
        <dbReference type="ARBA" id="ARBA00032234"/>
    </source>
</evidence>